<accession>A0A1E8EXY5</accession>
<dbReference type="OrthoDB" id="9803238at2"/>
<comment type="caution">
    <text evidence="3">The sequence shown here is derived from an EMBL/GenBank/DDBJ whole genome shotgun (WGS) entry which is preliminary data.</text>
</comment>
<dbReference type="InterPro" id="IPR003331">
    <property type="entry name" value="UDP_GlcNAc_Epimerase_2_dom"/>
</dbReference>
<dbReference type="RefSeq" id="WP_070110536.1">
    <property type="nucleotide sequence ID" value="NZ_LZFO01000022.1"/>
</dbReference>
<dbReference type="NCBIfam" id="TIGR00236">
    <property type="entry name" value="wecB"/>
    <property type="match status" value="1"/>
</dbReference>
<dbReference type="STRING" id="1121290.CLAOCE_15590"/>
<dbReference type="GO" id="GO:0016853">
    <property type="term" value="F:isomerase activity"/>
    <property type="evidence" value="ECO:0007669"/>
    <property type="project" value="UniProtKB-KW"/>
</dbReference>
<evidence type="ECO:0000313" key="3">
    <source>
        <dbReference type="EMBL" id="OFI05792.1"/>
    </source>
</evidence>
<sequence length="356" mass="39971">MKILTVVGARPQFIKAAAVSNIIRKEHEEILVHTGQHYDENMSKVFFEELQIPKPDYNLGVGSGGHGKQTGKMLIELEEIYEKEKPDLILVYGDTNSTLAGALCGSKLLIPVAHVEAGLRSFNMNMPEEQNRILTDHISKLLFVPTVTAINNLKNEGISEGVHNVGDVMYDAVLHFKSLAVSKTSIIEKLNLKEGSYILTTIHRAENTNDINRLKNIIEALNESGKKIVLPLHPRTRKYMENYSLKFNNNINVIEPVGYLEMISLEMHSEKIVTDSGGVQKEAFFIKKPCVTMRDETEWVETVQNGWNVVVGTDKNKILDSILNFVPNQQQQNIFGDGHAAEKILDIINDDILNIK</sequence>
<comment type="similarity">
    <text evidence="1">Belongs to the UDP-N-acetylglucosamine 2-epimerase family.</text>
</comment>
<dbReference type="AlphaFoldDB" id="A0A1E8EXY5"/>
<dbReference type="CDD" id="cd03786">
    <property type="entry name" value="GTB_UDP-GlcNAc_2-Epimerase"/>
    <property type="match status" value="1"/>
</dbReference>
<evidence type="ECO:0000256" key="1">
    <source>
        <dbReference type="RuleBase" id="RU003513"/>
    </source>
</evidence>
<dbReference type="PANTHER" id="PTHR43174:SF1">
    <property type="entry name" value="UDP-N-ACETYLGLUCOSAMINE 2-EPIMERASE"/>
    <property type="match status" value="1"/>
</dbReference>
<dbReference type="Pfam" id="PF02350">
    <property type="entry name" value="Epimerase_2"/>
    <property type="match status" value="1"/>
</dbReference>
<protein>
    <submittedName>
        <fullName evidence="3">UDP-2,3-diacetamido-2,3-dideoxy-D-glucuronate 2-epimerase</fullName>
        <ecNumber evidence="3">5.1.3.23</ecNumber>
    </submittedName>
</protein>
<keyword evidence="1 3" id="KW-0413">Isomerase</keyword>
<dbReference type="EC" id="5.1.3.23" evidence="3"/>
<feature type="domain" description="UDP-N-acetylglucosamine 2-epimerase" evidence="2">
    <location>
        <begin position="26"/>
        <end position="348"/>
    </location>
</feature>
<keyword evidence="4" id="KW-1185">Reference proteome</keyword>
<dbReference type="Gene3D" id="3.40.50.2000">
    <property type="entry name" value="Glycogen Phosphorylase B"/>
    <property type="match status" value="2"/>
</dbReference>
<dbReference type="Proteomes" id="UP000175744">
    <property type="component" value="Unassembled WGS sequence"/>
</dbReference>
<name>A0A1E8EXY5_9CLOT</name>
<gene>
    <name evidence="3" type="primary">wbpI</name>
    <name evidence="3" type="ORF">CLOACE_15590</name>
</gene>
<evidence type="ECO:0000313" key="4">
    <source>
        <dbReference type="Proteomes" id="UP000175744"/>
    </source>
</evidence>
<dbReference type="PATRIC" id="fig|1121290.3.peg.1546"/>
<dbReference type="EMBL" id="LZFO01000022">
    <property type="protein sequence ID" value="OFI05792.1"/>
    <property type="molecule type" value="Genomic_DNA"/>
</dbReference>
<dbReference type="SUPFAM" id="SSF53756">
    <property type="entry name" value="UDP-Glycosyltransferase/glycogen phosphorylase"/>
    <property type="match status" value="1"/>
</dbReference>
<evidence type="ECO:0000259" key="2">
    <source>
        <dbReference type="Pfam" id="PF02350"/>
    </source>
</evidence>
<proteinExistence type="inferred from homology"/>
<organism evidence="3 4">
    <name type="scientific">Clostridium acetireducens DSM 10703</name>
    <dbReference type="NCBI Taxonomy" id="1121290"/>
    <lineage>
        <taxon>Bacteria</taxon>
        <taxon>Bacillati</taxon>
        <taxon>Bacillota</taxon>
        <taxon>Clostridia</taxon>
        <taxon>Eubacteriales</taxon>
        <taxon>Clostridiaceae</taxon>
        <taxon>Clostridium</taxon>
    </lineage>
</organism>
<reference evidence="3 4" key="1">
    <citation type="submission" date="2016-06" db="EMBL/GenBank/DDBJ databases">
        <title>Genome sequence of Clostridium acetireducens DSM 10703.</title>
        <authorList>
            <person name="Poehlein A."/>
            <person name="Fluechter S."/>
            <person name="Duerre P."/>
            <person name="Daniel R."/>
        </authorList>
    </citation>
    <scope>NUCLEOTIDE SEQUENCE [LARGE SCALE GENOMIC DNA]</scope>
    <source>
        <strain evidence="3 4">DSM 10703</strain>
    </source>
</reference>
<dbReference type="PANTHER" id="PTHR43174">
    <property type="entry name" value="UDP-N-ACETYLGLUCOSAMINE 2-EPIMERASE"/>
    <property type="match status" value="1"/>
</dbReference>
<dbReference type="InterPro" id="IPR029767">
    <property type="entry name" value="WecB-like"/>
</dbReference>